<reference evidence="2" key="1">
    <citation type="submission" date="2015-11" db="EMBL/GenBank/DDBJ databases">
        <title>De novo transcriptome assembly of four potential Pierce s Disease insect vectors from Arizona vineyards.</title>
        <authorList>
            <person name="Tassone E.E."/>
        </authorList>
    </citation>
    <scope>NUCLEOTIDE SEQUENCE</scope>
</reference>
<feature type="non-terminal residue" evidence="2">
    <location>
        <position position="1"/>
    </location>
</feature>
<protein>
    <submittedName>
        <fullName evidence="2">Uncharacterized protein</fullName>
    </submittedName>
</protein>
<feature type="non-terminal residue" evidence="2">
    <location>
        <position position="190"/>
    </location>
</feature>
<dbReference type="AlphaFoldDB" id="A0A1B6LWU3"/>
<evidence type="ECO:0000256" key="1">
    <source>
        <dbReference type="SAM" id="MobiDB-lite"/>
    </source>
</evidence>
<feature type="compositionally biased region" description="Low complexity" evidence="1">
    <location>
        <begin position="143"/>
        <end position="154"/>
    </location>
</feature>
<feature type="region of interest" description="Disordered" evidence="1">
    <location>
        <begin position="118"/>
        <end position="156"/>
    </location>
</feature>
<dbReference type="EMBL" id="GEBQ01011839">
    <property type="protein sequence ID" value="JAT28138.1"/>
    <property type="molecule type" value="Transcribed_RNA"/>
</dbReference>
<organism evidence="2">
    <name type="scientific">Graphocephala atropunctata</name>
    <dbReference type="NCBI Taxonomy" id="36148"/>
    <lineage>
        <taxon>Eukaryota</taxon>
        <taxon>Metazoa</taxon>
        <taxon>Ecdysozoa</taxon>
        <taxon>Arthropoda</taxon>
        <taxon>Hexapoda</taxon>
        <taxon>Insecta</taxon>
        <taxon>Pterygota</taxon>
        <taxon>Neoptera</taxon>
        <taxon>Paraneoptera</taxon>
        <taxon>Hemiptera</taxon>
        <taxon>Auchenorrhyncha</taxon>
        <taxon>Membracoidea</taxon>
        <taxon>Cicadellidae</taxon>
        <taxon>Cicadellinae</taxon>
        <taxon>Cicadellini</taxon>
        <taxon>Graphocephala</taxon>
    </lineage>
</organism>
<sequence length="190" mass="22213">LMTPFVILLVMKKKKKISENHSKGGEKYYKYDSDQYTLKNKLIQESYQRETLSYDGREENSPVNSVDKTSMNNTKAETVSGDRFKVDAKSIELNKNNRKSFHNVDIKNNFEMKNRSESKRFTFHAIPNQTESEKTDEANKPTQQAQMSRQQSSSEETYELVSFDSYLRLSYLDTPMTPLTPREEFFSDLL</sequence>
<evidence type="ECO:0000313" key="2">
    <source>
        <dbReference type="EMBL" id="JAT28138.1"/>
    </source>
</evidence>
<proteinExistence type="predicted"/>
<gene>
    <name evidence="2" type="ORF">g.51076</name>
</gene>
<name>A0A1B6LWU3_9HEMI</name>
<accession>A0A1B6LWU3</accession>